<keyword evidence="3 6" id="KW-0812">Transmembrane</keyword>
<keyword evidence="5 6" id="KW-0472">Membrane</keyword>
<evidence type="ECO:0000256" key="2">
    <source>
        <dbReference type="ARBA" id="ARBA00007168"/>
    </source>
</evidence>
<dbReference type="InterPro" id="IPR007603">
    <property type="entry name" value="Choline_transptr-like"/>
</dbReference>
<dbReference type="GO" id="GO:0005886">
    <property type="term" value="C:plasma membrane"/>
    <property type="evidence" value="ECO:0007669"/>
    <property type="project" value="UniProtKB-SubCell"/>
</dbReference>
<evidence type="ECO:0000256" key="4">
    <source>
        <dbReference type="ARBA" id="ARBA00022989"/>
    </source>
</evidence>
<protein>
    <recommendedName>
        <fullName evidence="6">Choline transporter-like protein</fullName>
    </recommendedName>
</protein>
<sequence length="593" mass="62660">MSAKYTPIAGYPDGVYNFGPRQRRDVAWFWSFLAVILATAAGGLIAYAGRDESPSAADARLGAACSAPRFHFSDVLAANAARFEAANARRTGPGANAALGQDRVVVVAAAPRGGERSRKGLGARSERTLGASPAVTSAPAPTTASADADADAPFDASAFFEAAYPWLIAAFVASFFLGALLLWTFQRCANQMVWGVVYAKVGVMFALTISFAAAGATVPAIVFALLTALTAFVFYLWRDELNLVASLLAVATKGLRDNPRIVAAVVALQLAAFAWLVPLVGFMMFANMNGAVAVSRDAVAQDERSKVCVDAVGAAVDCCAWETEAWVPPYLFLAAVSGIWFVSAALETRLFVIGGAICQWYFAPVGTSDFSGGVPRALGHALGPSFGSVCFGSFVLTMVELARSAAERLRREDRDNILVCIIVTCLECIYAIIEYISKFAMLQASITGEAFCEAAASVTDLLSRNFLTAYGTYAFPGMILQGASLVIAVGFGCATWLLSYGVFAATLAANAGLYAGLVGILSAIISLVVMSFFAMIALNVVDAVFLCYAMDKDRNSVHRGELHAVLHEVNEKNQPRGGLVRNPGGQYTYGSYA</sequence>
<dbReference type="PANTHER" id="PTHR12385">
    <property type="entry name" value="CHOLINE TRANSPORTER-LIKE (SLC FAMILY 44)"/>
    <property type="match status" value="1"/>
</dbReference>
<reference evidence="8" key="1">
    <citation type="submission" date="2021-01" db="EMBL/GenBank/DDBJ databases">
        <authorList>
            <person name="Corre E."/>
            <person name="Pelletier E."/>
            <person name="Niang G."/>
            <person name="Scheremetjew M."/>
            <person name="Finn R."/>
            <person name="Kale V."/>
            <person name="Holt S."/>
            <person name="Cochrane G."/>
            <person name="Meng A."/>
            <person name="Brown T."/>
            <person name="Cohen L."/>
        </authorList>
    </citation>
    <scope>NUCLEOTIDE SEQUENCE</scope>
    <source>
        <strain evidence="8">CCMP1723</strain>
    </source>
</reference>
<evidence type="ECO:0000256" key="3">
    <source>
        <dbReference type="ARBA" id="ARBA00022692"/>
    </source>
</evidence>
<comment type="similarity">
    <text evidence="2 6">Belongs to the CTL (choline transporter-like) family.</text>
</comment>
<dbReference type="Pfam" id="PF04515">
    <property type="entry name" value="Choline_transpo"/>
    <property type="match status" value="1"/>
</dbReference>
<dbReference type="AlphaFoldDB" id="A0A7S0IFW9"/>
<dbReference type="PANTHER" id="PTHR12385:SF98">
    <property type="entry name" value="CHOLINE TRANSPORTER-LIKE PROTEIN"/>
    <property type="match status" value="1"/>
</dbReference>
<feature type="transmembrane region" description="Helical" evidence="6">
    <location>
        <begin position="261"/>
        <end position="286"/>
    </location>
</feature>
<feature type="transmembrane region" description="Helical" evidence="6">
    <location>
        <begin position="470"/>
        <end position="490"/>
    </location>
</feature>
<keyword evidence="4 6" id="KW-1133">Transmembrane helix</keyword>
<evidence type="ECO:0000313" key="8">
    <source>
        <dbReference type="EMBL" id="CAD8520589.1"/>
    </source>
</evidence>
<accession>A0A7S0IFW9</accession>
<evidence type="ECO:0000256" key="7">
    <source>
        <dbReference type="SAM" id="MobiDB-lite"/>
    </source>
</evidence>
<feature type="transmembrane region" description="Helical" evidence="6">
    <location>
        <begin position="27"/>
        <end position="48"/>
    </location>
</feature>
<feature type="transmembrane region" description="Helical" evidence="6">
    <location>
        <begin position="330"/>
        <end position="352"/>
    </location>
</feature>
<comment type="subcellular location">
    <subcellularLocation>
        <location evidence="6">Cell membrane</location>
        <topology evidence="6">Multi-pass membrane protein</topology>
    </subcellularLocation>
    <subcellularLocation>
        <location evidence="1">Membrane</location>
        <topology evidence="1">Multi-pass membrane protein</topology>
    </subcellularLocation>
</comment>
<feature type="transmembrane region" description="Helical" evidence="6">
    <location>
        <begin position="523"/>
        <end position="549"/>
    </location>
</feature>
<dbReference type="EMBL" id="HBEQ01009974">
    <property type="protein sequence ID" value="CAD8520589.1"/>
    <property type="molecule type" value="Transcribed_RNA"/>
</dbReference>
<gene>
    <name evidence="8" type="ORF">MCOM1403_LOCUS8015</name>
</gene>
<evidence type="ECO:0000256" key="1">
    <source>
        <dbReference type="ARBA" id="ARBA00004141"/>
    </source>
</evidence>
<organism evidence="8">
    <name type="scientific">Micromonas pusilla</name>
    <name type="common">Picoplanktonic green alga</name>
    <name type="synonym">Chromulina pusilla</name>
    <dbReference type="NCBI Taxonomy" id="38833"/>
    <lineage>
        <taxon>Eukaryota</taxon>
        <taxon>Viridiplantae</taxon>
        <taxon>Chlorophyta</taxon>
        <taxon>Mamiellophyceae</taxon>
        <taxon>Mamiellales</taxon>
        <taxon>Mamiellaceae</taxon>
        <taxon>Micromonas</taxon>
    </lineage>
</organism>
<feature type="transmembrane region" description="Helical" evidence="6">
    <location>
        <begin position="163"/>
        <end position="185"/>
    </location>
</feature>
<feature type="compositionally biased region" description="Low complexity" evidence="7">
    <location>
        <begin position="131"/>
        <end position="146"/>
    </location>
</feature>
<dbReference type="GO" id="GO:0022857">
    <property type="term" value="F:transmembrane transporter activity"/>
    <property type="evidence" value="ECO:0007669"/>
    <property type="project" value="UniProtKB-UniRule"/>
</dbReference>
<evidence type="ECO:0000256" key="5">
    <source>
        <dbReference type="ARBA" id="ARBA00023136"/>
    </source>
</evidence>
<proteinExistence type="inferred from homology"/>
<feature type="region of interest" description="Disordered" evidence="7">
    <location>
        <begin position="115"/>
        <end position="146"/>
    </location>
</feature>
<evidence type="ECO:0000256" key="6">
    <source>
        <dbReference type="RuleBase" id="RU368066"/>
    </source>
</evidence>
<feature type="transmembrane region" description="Helical" evidence="6">
    <location>
        <begin position="192"/>
        <end position="214"/>
    </location>
</feature>
<feature type="transmembrane region" description="Helical" evidence="6">
    <location>
        <begin position="220"/>
        <end position="237"/>
    </location>
</feature>
<comment type="function">
    <text evidence="6">Choline transporter.</text>
</comment>
<feature type="transmembrane region" description="Helical" evidence="6">
    <location>
        <begin position="497"/>
        <end position="517"/>
    </location>
</feature>
<feature type="transmembrane region" description="Helical" evidence="6">
    <location>
        <begin position="416"/>
        <end position="433"/>
    </location>
</feature>
<name>A0A7S0IFW9_MICPS</name>